<proteinExistence type="predicted"/>
<sequence length="93" mass="9869">MAESIRGTVIHVIDPDDIDEHDLDPVLAERAAGNYVTVCRRGGSPSLIQRVWTVLRGGSIDAVTVVTDEAYADGDAIDVDAAPTELDGVYDAT</sequence>
<dbReference type="RefSeq" id="WP_020221758.1">
    <property type="nucleotide sequence ID" value="NZ_BANO01000099.1"/>
</dbReference>
<dbReference type="InterPro" id="IPR055948">
    <property type="entry name" value="DUF7526"/>
</dbReference>
<comment type="caution">
    <text evidence="1">The sequence shown here is derived from an EMBL/GenBank/DDBJ whole genome shotgun (WGS) entry which is preliminary data.</text>
</comment>
<accession>U2YUL8</accession>
<dbReference type="Pfam" id="PF24370">
    <property type="entry name" value="DUF7526"/>
    <property type="match status" value="1"/>
</dbReference>
<reference evidence="1 2" key="1">
    <citation type="submission" date="2013-09" db="EMBL/GenBank/DDBJ databases">
        <title>Whole genome sequencing of Halarchaeum acidiphilum strain MH1-52-1.</title>
        <authorList>
            <person name="Shimane Y."/>
            <person name="Minegishi H."/>
            <person name="Nishi S."/>
            <person name="Echigo A."/>
            <person name="Shuto A."/>
            <person name="Konishi M."/>
            <person name="Ito T."/>
            <person name="Ohkuma M."/>
            <person name="Ohta Y."/>
            <person name="Nagano Y."/>
            <person name="Tsubouchi T."/>
            <person name="Mori K."/>
            <person name="Usui K."/>
            <person name="Kamekura M."/>
            <person name="Usami R."/>
            <person name="Takaki Y."/>
            <person name="Hatada Y."/>
        </authorList>
    </citation>
    <scope>NUCLEOTIDE SEQUENCE [LARGE SCALE GENOMIC DNA]</scope>
    <source>
        <strain evidence="1 2">JCM 16109</strain>
    </source>
</reference>
<keyword evidence="2" id="KW-1185">Reference proteome</keyword>
<dbReference type="eggNOG" id="arCOG07981">
    <property type="taxonomic scope" value="Archaea"/>
</dbReference>
<evidence type="ECO:0000313" key="1">
    <source>
        <dbReference type="EMBL" id="GAD52715.1"/>
    </source>
</evidence>
<dbReference type="AlphaFoldDB" id="U2YUL8"/>
<dbReference type="Proteomes" id="UP000016986">
    <property type="component" value="Unassembled WGS sequence"/>
</dbReference>
<gene>
    <name evidence="1" type="ORF">MBEHAL_1475</name>
</gene>
<dbReference type="EMBL" id="BATA01000032">
    <property type="protein sequence ID" value="GAD52715.1"/>
    <property type="molecule type" value="Genomic_DNA"/>
</dbReference>
<dbReference type="OrthoDB" id="305246at2157"/>
<evidence type="ECO:0000313" key="2">
    <source>
        <dbReference type="Proteomes" id="UP000016986"/>
    </source>
</evidence>
<organism evidence="1 2">
    <name type="scientific">Halarchaeum acidiphilum MH1-52-1</name>
    <dbReference type="NCBI Taxonomy" id="1261545"/>
    <lineage>
        <taxon>Archaea</taxon>
        <taxon>Methanobacteriati</taxon>
        <taxon>Methanobacteriota</taxon>
        <taxon>Stenosarchaea group</taxon>
        <taxon>Halobacteria</taxon>
        <taxon>Halobacteriales</taxon>
        <taxon>Halobacteriaceae</taxon>
    </lineage>
</organism>
<name>U2YUL8_9EURY</name>
<protein>
    <submittedName>
        <fullName evidence="1">Uncharacterized protein</fullName>
    </submittedName>
</protein>